<keyword evidence="1" id="KW-0472">Membrane</keyword>
<protein>
    <recommendedName>
        <fullName evidence="4">Secreted protein</fullName>
    </recommendedName>
</protein>
<keyword evidence="3" id="KW-1185">Reference proteome</keyword>
<organism evidence="2 3">
    <name type="scientific">Streptomyces castrisilvae</name>
    <dbReference type="NCBI Taxonomy" id="3033811"/>
    <lineage>
        <taxon>Bacteria</taxon>
        <taxon>Bacillati</taxon>
        <taxon>Actinomycetota</taxon>
        <taxon>Actinomycetes</taxon>
        <taxon>Kitasatosporales</taxon>
        <taxon>Streptomycetaceae</taxon>
        <taxon>Streptomyces</taxon>
    </lineage>
</organism>
<accession>A0ABY9HHI9</accession>
<feature type="transmembrane region" description="Helical" evidence="1">
    <location>
        <begin position="6"/>
        <end position="25"/>
    </location>
</feature>
<evidence type="ECO:0000313" key="2">
    <source>
        <dbReference type="EMBL" id="WLQ33995.1"/>
    </source>
</evidence>
<reference evidence="2 3" key="1">
    <citation type="submission" date="2023-03" db="EMBL/GenBank/DDBJ databases">
        <title>Isolation and description of six Streptomyces strains from soil environments, able to metabolize different microbial glucans.</title>
        <authorList>
            <person name="Widen T."/>
            <person name="Larsbrink J."/>
        </authorList>
    </citation>
    <scope>NUCLEOTIDE SEQUENCE [LARGE SCALE GENOMIC DNA]</scope>
    <source>
        <strain evidence="2 3">Mut1</strain>
    </source>
</reference>
<evidence type="ECO:0000313" key="3">
    <source>
        <dbReference type="Proteomes" id="UP001239522"/>
    </source>
</evidence>
<evidence type="ECO:0000256" key="1">
    <source>
        <dbReference type="SAM" id="Phobius"/>
    </source>
</evidence>
<dbReference type="EMBL" id="CP120997">
    <property type="protein sequence ID" value="WLQ33995.1"/>
    <property type="molecule type" value="Genomic_DNA"/>
</dbReference>
<dbReference type="RefSeq" id="WP_306053838.1">
    <property type="nucleotide sequence ID" value="NZ_CP120997.1"/>
</dbReference>
<keyword evidence="1" id="KW-0812">Transmembrane</keyword>
<evidence type="ECO:0008006" key="4">
    <source>
        <dbReference type="Google" id="ProtNLM"/>
    </source>
</evidence>
<proteinExistence type="predicted"/>
<gene>
    <name evidence="2" type="ORF">P8A18_11330</name>
</gene>
<keyword evidence="1" id="KW-1133">Transmembrane helix</keyword>
<dbReference type="Proteomes" id="UP001239522">
    <property type="component" value="Chromosome"/>
</dbReference>
<name>A0ABY9HHI9_9ACTN</name>
<sequence>MSEFIKQLPALLGLVIGALGSYVVVMRGDRARFRREQGARWQERRLAAYSDYALTLKKTVTLNRRVAAHLGHDGHRQPLPPDDAAPLLDEAADARSPAGEGLLILGSPEVVDAAHLWALTVVELEALLRTPACTADTWSAQLEKQRVAREKYYTSVRRDLELPPGHSGRWRLPPVQPS</sequence>